<dbReference type="Pfam" id="PF02149">
    <property type="entry name" value="KA1"/>
    <property type="match status" value="1"/>
</dbReference>
<gene>
    <name evidence="14" type="ORF">PNOK_0939700</name>
</gene>
<dbReference type="OrthoDB" id="193931at2759"/>
<keyword evidence="5 10" id="KW-0547">Nucleotide-binding</keyword>
<evidence type="ECO:0000313" key="14">
    <source>
        <dbReference type="EMBL" id="PAV14844.1"/>
    </source>
</evidence>
<dbReference type="PROSITE" id="PS00107">
    <property type="entry name" value="PROTEIN_KINASE_ATP"/>
    <property type="match status" value="1"/>
</dbReference>
<dbReference type="InterPro" id="IPR008271">
    <property type="entry name" value="Ser/Thr_kinase_AS"/>
</dbReference>
<feature type="compositionally biased region" description="Low complexity" evidence="11">
    <location>
        <begin position="848"/>
        <end position="858"/>
    </location>
</feature>
<dbReference type="STRING" id="2282107.A0A286U5L0"/>
<feature type="region of interest" description="Disordered" evidence="11">
    <location>
        <begin position="989"/>
        <end position="1128"/>
    </location>
</feature>
<feature type="compositionally biased region" description="Polar residues" evidence="11">
    <location>
        <begin position="52"/>
        <end position="65"/>
    </location>
</feature>
<feature type="compositionally biased region" description="Polar residues" evidence="11">
    <location>
        <begin position="1078"/>
        <end position="1091"/>
    </location>
</feature>
<evidence type="ECO:0000256" key="11">
    <source>
        <dbReference type="SAM" id="MobiDB-lite"/>
    </source>
</evidence>
<dbReference type="InterPro" id="IPR001772">
    <property type="entry name" value="KA1_dom"/>
</dbReference>
<organism evidence="14 15">
    <name type="scientific">Pyrrhoderma noxium</name>
    <dbReference type="NCBI Taxonomy" id="2282107"/>
    <lineage>
        <taxon>Eukaryota</taxon>
        <taxon>Fungi</taxon>
        <taxon>Dikarya</taxon>
        <taxon>Basidiomycota</taxon>
        <taxon>Agaricomycotina</taxon>
        <taxon>Agaricomycetes</taxon>
        <taxon>Hymenochaetales</taxon>
        <taxon>Hymenochaetaceae</taxon>
        <taxon>Pyrrhoderma</taxon>
    </lineage>
</organism>
<dbReference type="GO" id="GO:0000226">
    <property type="term" value="P:microtubule cytoskeleton organization"/>
    <property type="evidence" value="ECO:0007669"/>
    <property type="project" value="TreeGrafter"/>
</dbReference>
<evidence type="ECO:0000256" key="2">
    <source>
        <dbReference type="ARBA" id="ARBA00012513"/>
    </source>
</evidence>
<feature type="compositionally biased region" description="Acidic residues" evidence="11">
    <location>
        <begin position="888"/>
        <end position="909"/>
    </location>
</feature>
<feature type="region of interest" description="Disordered" evidence="11">
    <location>
        <begin position="536"/>
        <end position="580"/>
    </location>
</feature>
<evidence type="ECO:0000256" key="6">
    <source>
        <dbReference type="ARBA" id="ARBA00022777"/>
    </source>
</evidence>
<dbReference type="Proteomes" id="UP000217199">
    <property type="component" value="Unassembled WGS sequence"/>
</dbReference>
<keyword evidence="7 10" id="KW-0067">ATP-binding</keyword>
<evidence type="ECO:0000259" key="13">
    <source>
        <dbReference type="PROSITE" id="PS50032"/>
    </source>
</evidence>
<dbReference type="Gene3D" id="3.30.310.80">
    <property type="entry name" value="Kinase associated domain 1, KA1"/>
    <property type="match status" value="1"/>
</dbReference>
<dbReference type="InterPro" id="IPR028375">
    <property type="entry name" value="KA1/Ssp2_C"/>
</dbReference>
<dbReference type="FunCoup" id="A0A286U5L0">
    <property type="interactions" value="123"/>
</dbReference>
<evidence type="ECO:0000256" key="10">
    <source>
        <dbReference type="PROSITE-ProRule" id="PRU10141"/>
    </source>
</evidence>
<dbReference type="EMBL" id="NBII01000011">
    <property type="protein sequence ID" value="PAV14844.1"/>
    <property type="molecule type" value="Genomic_DNA"/>
</dbReference>
<protein>
    <recommendedName>
        <fullName evidence="2">non-specific serine/threonine protein kinase</fullName>
        <ecNumber evidence="2">2.7.11.1</ecNumber>
    </recommendedName>
</protein>
<dbReference type="SUPFAM" id="SSF56112">
    <property type="entry name" value="Protein kinase-like (PK-like)"/>
    <property type="match status" value="1"/>
</dbReference>
<feature type="compositionally biased region" description="Low complexity" evidence="11">
    <location>
        <begin position="868"/>
        <end position="882"/>
    </location>
</feature>
<name>A0A286U5L0_9AGAM</name>
<feature type="domain" description="KA1" evidence="13">
    <location>
        <begin position="1139"/>
        <end position="1188"/>
    </location>
</feature>
<dbReference type="SUPFAM" id="SSF103243">
    <property type="entry name" value="KA1-like"/>
    <property type="match status" value="1"/>
</dbReference>
<dbReference type="FunFam" id="1.10.510.10:FF:000792">
    <property type="entry name" value="Non-specific serine/threonine protein kinase"/>
    <property type="match status" value="1"/>
</dbReference>
<feature type="compositionally biased region" description="Polar residues" evidence="11">
    <location>
        <begin position="813"/>
        <end position="823"/>
    </location>
</feature>
<keyword evidence="3" id="KW-0723">Serine/threonine-protein kinase</keyword>
<dbReference type="CDD" id="cd14077">
    <property type="entry name" value="STKc_Kin1_2"/>
    <property type="match status" value="1"/>
</dbReference>
<evidence type="ECO:0000313" key="15">
    <source>
        <dbReference type="Proteomes" id="UP000217199"/>
    </source>
</evidence>
<dbReference type="GO" id="GO:0005737">
    <property type="term" value="C:cytoplasm"/>
    <property type="evidence" value="ECO:0007669"/>
    <property type="project" value="TreeGrafter"/>
</dbReference>
<dbReference type="GO" id="GO:0004674">
    <property type="term" value="F:protein serine/threonine kinase activity"/>
    <property type="evidence" value="ECO:0007669"/>
    <property type="project" value="UniProtKB-KW"/>
</dbReference>
<feature type="region of interest" description="Disordered" evidence="11">
    <location>
        <begin position="463"/>
        <end position="502"/>
    </location>
</feature>
<feature type="compositionally biased region" description="Low complexity" evidence="11">
    <location>
        <begin position="1050"/>
        <end position="1063"/>
    </location>
</feature>
<dbReference type="PROSITE" id="PS50011">
    <property type="entry name" value="PROTEIN_KINASE_DOM"/>
    <property type="match status" value="1"/>
</dbReference>
<feature type="binding site" evidence="10">
    <location>
        <position position="109"/>
    </location>
    <ligand>
        <name>ATP</name>
        <dbReference type="ChEBI" id="CHEBI:30616"/>
    </ligand>
</feature>
<dbReference type="GO" id="GO:0035556">
    <property type="term" value="P:intracellular signal transduction"/>
    <property type="evidence" value="ECO:0007669"/>
    <property type="project" value="TreeGrafter"/>
</dbReference>
<reference evidence="14 15" key="1">
    <citation type="journal article" date="2017" name="Mol. Ecol.">
        <title>Comparative and population genomic landscape of Phellinus noxius: A hypervariable fungus causing root rot in trees.</title>
        <authorList>
            <person name="Chung C.L."/>
            <person name="Lee T.J."/>
            <person name="Akiba M."/>
            <person name="Lee H.H."/>
            <person name="Kuo T.H."/>
            <person name="Liu D."/>
            <person name="Ke H.M."/>
            <person name="Yokoi T."/>
            <person name="Roa M.B."/>
            <person name="Lu M.J."/>
            <person name="Chang Y.Y."/>
            <person name="Ann P.J."/>
            <person name="Tsai J.N."/>
            <person name="Chen C.Y."/>
            <person name="Tzean S.S."/>
            <person name="Ota Y."/>
            <person name="Hattori T."/>
            <person name="Sahashi N."/>
            <person name="Liou R.F."/>
            <person name="Kikuchi T."/>
            <person name="Tsai I.J."/>
        </authorList>
    </citation>
    <scope>NUCLEOTIDE SEQUENCE [LARGE SCALE GENOMIC DNA]</scope>
    <source>
        <strain evidence="14 15">FFPRI411160</strain>
    </source>
</reference>
<evidence type="ECO:0000256" key="7">
    <source>
        <dbReference type="ARBA" id="ARBA00022840"/>
    </source>
</evidence>
<accession>A0A286U5L0</accession>
<dbReference type="GO" id="GO:0106310">
    <property type="term" value="F:protein serine kinase activity"/>
    <property type="evidence" value="ECO:0007669"/>
    <property type="project" value="RHEA"/>
</dbReference>
<evidence type="ECO:0000256" key="3">
    <source>
        <dbReference type="ARBA" id="ARBA00022527"/>
    </source>
</evidence>
<dbReference type="Pfam" id="PF00069">
    <property type="entry name" value="Pkinase"/>
    <property type="match status" value="1"/>
</dbReference>
<feature type="domain" description="Protein kinase" evidence="12">
    <location>
        <begin position="80"/>
        <end position="351"/>
    </location>
</feature>
<evidence type="ECO:0000259" key="12">
    <source>
        <dbReference type="PROSITE" id="PS50011"/>
    </source>
</evidence>
<comment type="similarity">
    <text evidence="1">Belongs to the protein kinase superfamily. CAMK Ser/Thr protein kinase family. NIM1 subfamily.</text>
</comment>
<sequence>MPVLAERPPSTHVAPTPRQPTANSSRARPMSMPLSPQQYVSAGAGAGGGSGEVSTPNDTVMNVNNRPAKPRGSSRVLGDYTLGKTLGAGSMGKVKLAYHNLTGEKLAIKILPRVPGASSNSNGAPQTPEAAKQASKDASKEIRIIREAALSMLLHHPYICGMRELITHTNHYYMVTEYVNGGQMLDYIISHGRLKERVARKFSRQIASALDYCHRNCVVHRDLKIENILISQTGNIKIIDFGLSNLYNPALHLSTFCGSLYFAAPELLNAKVYTGPEVDVWSFGVVLYVLVCGKVPFDDQSMPALHAKIKRGLVEYPDWLSAECKHLLTRMLVVNPAARASLTEVITHPWMNRGYDKPPDPHMLHREPLRADELDKQVIKGMNGFEFGTEDEIETKLTEVLQSDSYARAVEHWEQKRRGGISNMSLASYDSIISNGSGNSPSTPSKQKSRRFSGFDFYRRKFFSPGSSPPDTPSHRTPPSSTSHLSHASLSDLQREPPDPTGSFHPLIAMYFLAREKLERERVYGPGHFASSQMSLLGREDGAPPSAMRPLPSSAAPPKTNGKQQPQQMPKDAPGTKADYSMALPRLPAPASTHYSGMSYDVPQAVPSPTAQNFSPQPRARDMGTLAVPKAGEANDTSRGTAAPASAPPTPAKTSLPRAPPAMTHRRSHSLSQRPSTGNMLKGLGTMFTGGTHQPPATAGPETTSFADKMGSEKGPAAETTALGEKENVQPDTQEIEQEHGVASHIPGSTFVRRFGTLLGGTRGDEGRRTKRSSILIGLSPRPSRDDGDSDKRSRSREDTVQTEKPNERERNGNITHSSSQPVGSVHRRAATILDPAGRAARHERRSSTGAAFFSAAGGTMGRHRRPSTSAGGSSTPSKGASVFERTTEEEEQDLEDGTAPDNEGEGNEDQERGSDKDFKPVFLKGLFSVATTSSKPPSVIKADIRRVLDRMQVQYREIKGGFECVHAPSIDLSSVQSNQLNNTRRSHQFGHTNSIHDGASMRRSLTKKASKLSFALKGKEKEKDSVQESGSTKPDNATLSSATTETDMSKSNSSSLYNVSSNTHTIKGEAVDPESVTADNASVNTASAQPETPIKGKHLPPIPRDFAPQPQKTAPPPSAFPSSSFPTGGVDQDVFDAMGSNRLSVRFEINIVKVPWLPLHGIQFRRVGGDGWQYQMLARRVLTELKL</sequence>
<dbReference type="PROSITE" id="PS00108">
    <property type="entry name" value="PROTEIN_KINASE_ST"/>
    <property type="match status" value="1"/>
</dbReference>
<comment type="catalytic activity">
    <reaction evidence="8">
        <text>L-threonyl-[protein] + ATP = O-phospho-L-threonyl-[protein] + ADP + H(+)</text>
        <dbReference type="Rhea" id="RHEA:46608"/>
        <dbReference type="Rhea" id="RHEA-COMP:11060"/>
        <dbReference type="Rhea" id="RHEA-COMP:11605"/>
        <dbReference type="ChEBI" id="CHEBI:15378"/>
        <dbReference type="ChEBI" id="CHEBI:30013"/>
        <dbReference type="ChEBI" id="CHEBI:30616"/>
        <dbReference type="ChEBI" id="CHEBI:61977"/>
        <dbReference type="ChEBI" id="CHEBI:456216"/>
        <dbReference type="EC" id="2.7.11.1"/>
    </reaction>
</comment>
<dbReference type="EC" id="2.7.11.1" evidence="2"/>
<comment type="catalytic activity">
    <reaction evidence="9">
        <text>L-seryl-[protein] + ATP = O-phospho-L-seryl-[protein] + ADP + H(+)</text>
        <dbReference type="Rhea" id="RHEA:17989"/>
        <dbReference type="Rhea" id="RHEA-COMP:9863"/>
        <dbReference type="Rhea" id="RHEA-COMP:11604"/>
        <dbReference type="ChEBI" id="CHEBI:15378"/>
        <dbReference type="ChEBI" id="CHEBI:29999"/>
        <dbReference type="ChEBI" id="CHEBI:30616"/>
        <dbReference type="ChEBI" id="CHEBI:83421"/>
        <dbReference type="ChEBI" id="CHEBI:456216"/>
        <dbReference type="EC" id="2.7.11.1"/>
    </reaction>
</comment>
<dbReference type="Gene3D" id="1.10.510.10">
    <property type="entry name" value="Transferase(Phosphotransferase) domain 1"/>
    <property type="match status" value="1"/>
</dbReference>
<keyword evidence="6" id="KW-0418">Kinase</keyword>
<dbReference type="InterPro" id="IPR000719">
    <property type="entry name" value="Prot_kinase_dom"/>
</dbReference>
<dbReference type="PANTHER" id="PTHR24346">
    <property type="entry name" value="MAP/MICROTUBULE AFFINITY-REGULATING KINASE"/>
    <property type="match status" value="1"/>
</dbReference>
<evidence type="ECO:0000256" key="8">
    <source>
        <dbReference type="ARBA" id="ARBA00047899"/>
    </source>
</evidence>
<feature type="compositionally biased region" description="Basic and acidic residues" evidence="11">
    <location>
        <begin position="783"/>
        <end position="812"/>
    </location>
</feature>
<evidence type="ECO:0000256" key="1">
    <source>
        <dbReference type="ARBA" id="ARBA00010791"/>
    </source>
</evidence>
<keyword evidence="4" id="KW-0808">Transferase</keyword>
<evidence type="ECO:0000256" key="9">
    <source>
        <dbReference type="ARBA" id="ARBA00048679"/>
    </source>
</evidence>
<dbReference type="SMART" id="SM00220">
    <property type="entry name" value="S_TKc"/>
    <property type="match status" value="1"/>
</dbReference>
<proteinExistence type="inferred from homology"/>
<dbReference type="InterPro" id="IPR017441">
    <property type="entry name" value="Protein_kinase_ATP_BS"/>
</dbReference>
<feature type="compositionally biased region" description="Polar residues" evidence="11">
    <location>
        <begin position="670"/>
        <end position="679"/>
    </location>
</feature>
<feature type="region of interest" description="Disordered" evidence="11">
    <location>
        <begin position="115"/>
        <end position="137"/>
    </location>
</feature>
<dbReference type="GO" id="GO:0005524">
    <property type="term" value="F:ATP binding"/>
    <property type="evidence" value="ECO:0007669"/>
    <property type="project" value="UniProtKB-UniRule"/>
</dbReference>
<dbReference type="InterPro" id="IPR011009">
    <property type="entry name" value="Kinase-like_dom_sf"/>
</dbReference>
<feature type="region of interest" description="Disordered" evidence="11">
    <location>
        <begin position="631"/>
        <end position="918"/>
    </location>
</feature>
<keyword evidence="15" id="KW-1185">Reference proteome</keyword>
<feature type="region of interest" description="Disordered" evidence="11">
    <location>
        <begin position="1"/>
        <end position="78"/>
    </location>
</feature>
<dbReference type="PROSITE" id="PS50032">
    <property type="entry name" value="KA1"/>
    <property type="match status" value="1"/>
</dbReference>
<comment type="caution">
    <text evidence="14">The sequence shown here is derived from an EMBL/GenBank/DDBJ whole genome shotgun (WGS) entry which is preliminary data.</text>
</comment>
<feature type="compositionally biased region" description="Polar residues" evidence="11">
    <location>
        <begin position="1028"/>
        <end position="1047"/>
    </location>
</feature>
<feature type="compositionally biased region" description="Basic and acidic residues" evidence="11">
    <location>
        <begin position="1018"/>
        <end position="1027"/>
    </location>
</feature>
<evidence type="ECO:0000256" key="4">
    <source>
        <dbReference type="ARBA" id="ARBA00022679"/>
    </source>
</evidence>
<dbReference type="InParanoid" id="A0A286U5L0"/>
<feature type="compositionally biased region" description="Low complexity" evidence="11">
    <location>
        <begin position="475"/>
        <end position="492"/>
    </location>
</feature>
<dbReference type="AlphaFoldDB" id="A0A286U5L0"/>
<evidence type="ECO:0000256" key="5">
    <source>
        <dbReference type="ARBA" id="ARBA00022741"/>
    </source>
</evidence>
<dbReference type="PANTHER" id="PTHR24346:SF82">
    <property type="entry name" value="KP78A-RELATED"/>
    <property type="match status" value="1"/>
</dbReference>